<dbReference type="CDD" id="cd05829">
    <property type="entry name" value="Sortase_F"/>
    <property type="match status" value="1"/>
</dbReference>
<evidence type="ECO:0000313" key="3">
    <source>
        <dbReference type="EMBL" id="GAA4984474.1"/>
    </source>
</evidence>
<dbReference type="InterPro" id="IPR042001">
    <property type="entry name" value="Sortase_F"/>
</dbReference>
<keyword evidence="1" id="KW-0378">Hydrolase</keyword>
<feature type="compositionally biased region" description="Low complexity" evidence="2">
    <location>
        <begin position="36"/>
        <end position="47"/>
    </location>
</feature>
<dbReference type="Pfam" id="PF04203">
    <property type="entry name" value="Sortase"/>
    <property type="match status" value="1"/>
</dbReference>
<gene>
    <name evidence="3" type="ORF">GCM10023205_63200</name>
</gene>
<evidence type="ECO:0000256" key="2">
    <source>
        <dbReference type="SAM" id="MobiDB-lite"/>
    </source>
</evidence>
<feature type="region of interest" description="Disordered" evidence="2">
    <location>
        <begin position="19"/>
        <end position="59"/>
    </location>
</feature>
<evidence type="ECO:0000256" key="1">
    <source>
        <dbReference type="ARBA" id="ARBA00022801"/>
    </source>
</evidence>
<dbReference type="NCBIfam" id="NF033748">
    <property type="entry name" value="class_F_sortase"/>
    <property type="match status" value="1"/>
</dbReference>
<accession>A0ABP9I0P8</accession>
<comment type="caution">
    <text evidence="3">The sequence shown here is derived from an EMBL/GenBank/DDBJ whole genome shotgun (WGS) entry which is preliminary data.</text>
</comment>
<organism evidence="3 4">
    <name type="scientific">Yinghuangia aomiensis</name>
    <dbReference type="NCBI Taxonomy" id="676205"/>
    <lineage>
        <taxon>Bacteria</taxon>
        <taxon>Bacillati</taxon>
        <taxon>Actinomycetota</taxon>
        <taxon>Actinomycetes</taxon>
        <taxon>Kitasatosporales</taxon>
        <taxon>Streptomycetaceae</taxon>
        <taxon>Yinghuangia</taxon>
    </lineage>
</organism>
<protein>
    <submittedName>
        <fullName evidence="3">Class F sortase</fullName>
    </submittedName>
</protein>
<dbReference type="RefSeq" id="WP_345679175.1">
    <property type="nucleotide sequence ID" value="NZ_BAABHS010000028.1"/>
</dbReference>
<dbReference type="EMBL" id="BAABHS010000028">
    <property type="protein sequence ID" value="GAA4984474.1"/>
    <property type="molecule type" value="Genomic_DNA"/>
</dbReference>
<dbReference type="InterPro" id="IPR005754">
    <property type="entry name" value="Sortase"/>
</dbReference>
<dbReference type="Proteomes" id="UP001500466">
    <property type="component" value="Unassembled WGS sequence"/>
</dbReference>
<dbReference type="Gene3D" id="2.40.260.10">
    <property type="entry name" value="Sortase"/>
    <property type="match status" value="1"/>
</dbReference>
<reference evidence="4" key="1">
    <citation type="journal article" date="2019" name="Int. J. Syst. Evol. Microbiol.">
        <title>The Global Catalogue of Microorganisms (GCM) 10K type strain sequencing project: providing services to taxonomists for standard genome sequencing and annotation.</title>
        <authorList>
            <consortium name="The Broad Institute Genomics Platform"/>
            <consortium name="The Broad Institute Genome Sequencing Center for Infectious Disease"/>
            <person name="Wu L."/>
            <person name="Ma J."/>
        </authorList>
    </citation>
    <scope>NUCLEOTIDE SEQUENCE [LARGE SCALE GENOMIC DNA]</scope>
    <source>
        <strain evidence="4">JCM 17986</strain>
    </source>
</reference>
<evidence type="ECO:0000313" key="4">
    <source>
        <dbReference type="Proteomes" id="UP001500466"/>
    </source>
</evidence>
<sequence length="215" mass="21841">MVLVTVCFGGSLAVDGFTAHGGPPAPSTDARPPGPDSAAPMAPASAADEPRPAPPMAASPPVRIGIPMVRIEAPVGTVGLNADGTIAAPPSDNPNLAAWYTGSPTPGALGTAVVVGHVDATGGRAVFYDIATLHKGTTIRVTRQDGSTAVFTVYGIQVFKKAGFPVERVYGGTGFAELRILTCGGKYDRKQGYTGNVVVFARLTGQGLPGQNMPT</sequence>
<dbReference type="SUPFAM" id="SSF63817">
    <property type="entry name" value="Sortase"/>
    <property type="match status" value="1"/>
</dbReference>
<keyword evidence="4" id="KW-1185">Reference proteome</keyword>
<name>A0ABP9I0P8_9ACTN</name>
<proteinExistence type="predicted"/>
<dbReference type="InterPro" id="IPR023365">
    <property type="entry name" value="Sortase_dom-sf"/>
</dbReference>